<feature type="region of interest" description="Disordered" evidence="3">
    <location>
        <begin position="506"/>
        <end position="572"/>
    </location>
</feature>
<dbReference type="AlphaFoldDB" id="A0AA38GFS0"/>
<dbReference type="NCBIfam" id="TIGR02174">
    <property type="entry name" value="CXXU_selWTH"/>
    <property type="match status" value="1"/>
</dbReference>
<dbReference type="InterPro" id="IPR011893">
    <property type="entry name" value="Selenoprotein_Rdx-typ"/>
</dbReference>
<evidence type="ECO:0000313" key="8">
    <source>
        <dbReference type="Proteomes" id="UP000824469"/>
    </source>
</evidence>
<evidence type="ECO:0000259" key="5">
    <source>
        <dbReference type="Pfam" id="PF07727"/>
    </source>
</evidence>
<keyword evidence="2" id="KW-0676">Redox-active center</keyword>
<dbReference type="Pfam" id="PF10262">
    <property type="entry name" value="Rdx"/>
    <property type="match status" value="1"/>
</dbReference>
<reference evidence="7 8" key="1">
    <citation type="journal article" date="2021" name="Nat. Plants">
        <title>The Taxus genome provides insights into paclitaxel biosynthesis.</title>
        <authorList>
            <person name="Xiong X."/>
            <person name="Gou J."/>
            <person name="Liao Q."/>
            <person name="Li Y."/>
            <person name="Zhou Q."/>
            <person name="Bi G."/>
            <person name="Li C."/>
            <person name="Du R."/>
            <person name="Wang X."/>
            <person name="Sun T."/>
            <person name="Guo L."/>
            <person name="Liang H."/>
            <person name="Lu P."/>
            <person name="Wu Y."/>
            <person name="Zhang Z."/>
            <person name="Ro D.K."/>
            <person name="Shang Y."/>
            <person name="Huang S."/>
            <person name="Yan J."/>
        </authorList>
    </citation>
    <scope>NUCLEOTIDE SEQUENCE [LARGE SCALE GENOMIC DNA]</scope>
    <source>
        <strain evidence="7">Ta-2019</strain>
    </source>
</reference>
<organism evidence="7 8">
    <name type="scientific">Taxus chinensis</name>
    <name type="common">Chinese yew</name>
    <name type="synonym">Taxus wallichiana var. chinensis</name>
    <dbReference type="NCBI Taxonomy" id="29808"/>
    <lineage>
        <taxon>Eukaryota</taxon>
        <taxon>Viridiplantae</taxon>
        <taxon>Streptophyta</taxon>
        <taxon>Embryophyta</taxon>
        <taxon>Tracheophyta</taxon>
        <taxon>Spermatophyta</taxon>
        <taxon>Pinopsida</taxon>
        <taxon>Pinidae</taxon>
        <taxon>Conifers II</taxon>
        <taxon>Cupressales</taxon>
        <taxon>Taxaceae</taxon>
        <taxon>Taxus</taxon>
    </lineage>
</organism>
<feature type="compositionally biased region" description="Basic residues" evidence="3">
    <location>
        <begin position="30"/>
        <end position="43"/>
    </location>
</feature>
<dbReference type="PANTHER" id="PTHR13544">
    <property type="entry name" value="SELENOPROTEIN T"/>
    <property type="match status" value="1"/>
</dbReference>
<gene>
    <name evidence="7" type="ORF">KI387_015232</name>
</gene>
<sequence>MDRTQLMLVGFCAFLAVSDLWNAFTPAPSKPRHHHHHHHHHSHQHDSIPLPKQVLESAGIEPLEKVGGAGAAYGAKVHISFCSSCSYRSTALTIKKMLETAFPGIDVVLSNYPPALPKRILSKLVPGLQVGSIVFLVAGDHIFPRLGYMVPPPWYYTLKQKRFGVIATTWLLGNALQSFLQNTGAFEVEFDGELAKDNNKEKKKGKALVAVVAPTSSWVIDFGASHHMGSSQVQFSSTKPCSMSSITLGDDTSVAVARSGSVEVNGGTFNNVLSVPTLSTNLLSVYQITHIGKGVRVEFNLDSIIIRELHNDTTVAEGRTICKSSDGALHLLPHLAWQLNDEEFIPNSPTLLLVLFGLGGHYRVQDDSLLILVLYVDDLLIIGSSSSSIAAVKEALHDRFSMIDLGLLHYFLGIQISQLDSRITIAQNGEGLQEWKIIDLHSSKTTLSSGKLTPERGCDACKLEMKGTTEEATSRVRESSGEALTMGDVACLVVAKKELALDMYQQGDKEPRLEETGSRDLTESELGIQTHVQVPLGPPLTGESTEKERSDQSSIHPSGGRMEEPVSKPEGLLKVESKTSLIIVAKESCEGRKLTEQVMETPTNLIVNRTPENEVFFGFNLLERAKQVGSTSSSLSDDQSQHEVDVSPLYTSPNRYEGHVNQCREMYMGLKMTPSQISRKCAA</sequence>
<dbReference type="SUPFAM" id="SSF52833">
    <property type="entry name" value="Thioredoxin-like"/>
    <property type="match status" value="1"/>
</dbReference>
<protein>
    <submittedName>
        <fullName evidence="7">Uncharacterized protein</fullName>
    </submittedName>
</protein>
<proteinExistence type="predicted"/>
<feature type="compositionally biased region" description="Basic and acidic residues" evidence="3">
    <location>
        <begin position="507"/>
        <end position="522"/>
    </location>
</feature>
<dbReference type="InterPro" id="IPR054722">
    <property type="entry name" value="PolX-like_BBD"/>
</dbReference>
<dbReference type="EMBL" id="JAHRHJ020000003">
    <property type="protein sequence ID" value="KAH9320593.1"/>
    <property type="molecule type" value="Genomic_DNA"/>
</dbReference>
<keyword evidence="8" id="KW-1185">Reference proteome</keyword>
<comment type="caution">
    <text evidence="7">The sequence shown here is derived from an EMBL/GenBank/DDBJ whole genome shotgun (WGS) entry which is preliminary data.</text>
</comment>
<evidence type="ECO:0000256" key="2">
    <source>
        <dbReference type="ARBA" id="ARBA00023284"/>
    </source>
</evidence>
<dbReference type="PANTHER" id="PTHR13544:SF0">
    <property type="entry name" value="THIOREDOXIN REDUCTASE-LIKE SELENOPROTEIN T"/>
    <property type="match status" value="1"/>
</dbReference>
<evidence type="ECO:0000256" key="3">
    <source>
        <dbReference type="SAM" id="MobiDB-lite"/>
    </source>
</evidence>
<feature type="domain" description="Reverse transcriptase Ty1/copia-type" evidence="5">
    <location>
        <begin position="363"/>
        <end position="428"/>
    </location>
</feature>
<dbReference type="GO" id="GO:0005789">
    <property type="term" value="C:endoplasmic reticulum membrane"/>
    <property type="evidence" value="ECO:0007669"/>
    <property type="project" value="TreeGrafter"/>
</dbReference>
<dbReference type="Pfam" id="PF22936">
    <property type="entry name" value="Pol_BBD"/>
    <property type="match status" value="1"/>
</dbReference>
<name>A0AA38GFS0_TAXCH</name>
<keyword evidence="1 4" id="KW-0732">Signal</keyword>
<evidence type="ECO:0000259" key="6">
    <source>
        <dbReference type="Pfam" id="PF22936"/>
    </source>
</evidence>
<dbReference type="Proteomes" id="UP000824469">
    <property type="component" value="Unassembled WGS sequence"/>
</dbReference>
<feature type="region of interest" description="Disordered" evidence="3">
    <location>
        <begin position="28"/>
        <end position="48"/>
    </location>
</feature>
<feature type="chain" id="PRO_5041241002" evidence="4">
    <location>
        <begin position="24"/>
        <end position="683"/>
    </location>
</feature>
<dbReference type="InterPro" id="IPR013103">
    <property type="entry name" value="RVT_2"/>
</dbReference>
<dbReference type="InterPro" id="IPR036249">
    <property type="entry name" value="Thioredoxin-like_sf"/>
</dbReference>
<feature type="signal peptide" evidence="4">
    <location>
        <begin position="1"/>
        <end position="23"/>
    </location>
</feature>
<dbReference type="Gene3D" id="3.40.30.10">
    <property type="entry name" value="Glutaredoxin"/>
    <property type="match status" value="1"/>
</dbReference>
<evidence type="ECO:0000313" key="7">
    <source>
        <dbReference type="EMBL" id="KAH9320593.1"/>
    </source>
</evidence>
<dbReference type="Pfam" id="PF07727">
    <property type="entry name" value="RVT_2"/>
    <property type="match status" value="1"/>
</dbReference>
<feature type="domain" description="Retrovirus-related Pol polyprotein from transposon TNT 1-94-like beta-barrel" evidence="6">
    <location>
        <begin position="218"/>
        <end position="290"/>
    </location>
</feature>
<evidence type="ECO:0000256" key="1">
    <source>
        <dbReference type="ARBA" id="ARBA00022729"/>
    </source>
</evidence>
<feature type="compositionally biased region" description="Basic and acidic residues" evidence="3">
    <location>
        <begin position="561"/>
        <end position="572"/>
    </location>
</feature>
<accession>A0AA38GFS0</accession>
<dbReference type="GO" id="GO:0045454">
    <property type="term" value="P:cell redox homeostasis"/>
    <property type="evidence" value="ECO:0007669"/>
    <property type="project" value="TreeGrafter"/>
</dbReference>
<dbReference type="InterPro" id="IPR019389">
    <property type="entry name" value="Selenoprotein_T"/>
</dbReference>
<dbReference type="GO" id="GO:0004791">
    <property type="term" value="F:thioredoxin-disulfide reductase (NADPH) activity"/>
    <property type="evidence" value="ECO:0007669"/>
    <property type="project" value="TreeGrafter"/>
</dbReference>
<evidence type="ECO:0000256" key="4">
    <source>
        <dbReference type="SAM" id="SignalP"/>
    </source>
</evidence>